<dbReference type="Pfam" id="PF23393">
    <property type="entry name" value="Beta-prop_WDR90_POC16_2nd"/>
    <property type="match status" value="1"/>
</dbReference>
<sequence length="1377" mass="155791">MMVNKTLEKRAKTMIEEVKKKQNKENEKKLAKEEMKKTEKKQIEIKVNKIEEVKVIQNYDNLRNNSEATEDQELYFPDPILHLSKLLHINTSRQCLVWAHSDSFASYPPYLKENTSKILLFTSGCVIVALNPSNSNQFFFFGHTNTAELLVLSEDQKLLVSTQNEPCTIFIWSLRTRKPPKKIEVKRMTRIKSLIFNPTGQKLLLSGLDDLNRDVLLFYDISSISKSKEAAIIGQQLSDFPINAAIFYPKDDNRVISCGKGNIRFWRIKNGCMPGTTVSIGPHSKEEWMALECVQTGSFHKLIVGGSSGVLIQISLIAKELEASYNLHQGAIYCIKTKGDIIITSSADKTLKVWPKSFTESYLEVQHNSPVLSLDVLGTQVACATENRTLGTLNLDTNDYKTLFRSHLNSILSISIHPSKLQVSTISDDRTIKIWNPLSTELLYEFSSPLDDPLCSAFSPSINILACGFSSGAVRIFDLDNSKVKDEHHQHNGGVETCIFSKDGFWLISLGGDGSTSIYDGNREFQPVKDIANDYPGAITGIFSGDSRFFAIVGCYGSSICIWDTKTLTQRFKINLLTSINQLEFSEDCRHLVALTHTETDKLLYYVVSEEKVSLEKEISVPLGIKKFKISRNNRYIASLGHDKIIRIWDFFLEKSPQAFLGHTDEITEVFWGQNCDHLLSFSAKDGIFIWEFLGSKSVFSPPAVEQNEYIEEVEPILEINEEVEEKIMNLEKETEEYLKQVELVQTQSQPYKKPSLEYIFGYTPHRFNLHWAPEKGWFLYSHCSNIIKMLLHGSKKQKLLHEHINDVEVIAVSPNYQFIASAESSLNIEGSARILIWDSDEGEIVSSLEYHDRSIKCLAFSPCNNYLISIGNIDECLIAVWDIKSGKILATSILENYANQIIWVPQLSTLEFVTLSSHDMIFWRLNQYNQLEFQQAEGIGTNETLTCVEFSKFFEKISSHLLFVGTESGMVLIFNARTNTLASSKRIVDFKITFISSKEDRVIVGGEHPEIYSWKWADGMFSGQPDRILLESYPESFAFDTSGNEGLVGTRHCNIWYIDWNEHATLRIISSHSQEITSIACRGFIASASKDQTIRIWNEETFEQDIQFLSASYYCLSLAFHPSLPYLCGGFNDGSIRIFDISSTKCIGTTKACLGLITSLVFSKDGDNILVGTEAGMITAVFIERWNPLNIRLIDFGKAGGRIINIDIKERSLLASTVEGKVSVWEKKFTAQSLLDKKLFESEQSEFNLIDIYNVLEPNEKSKNYYPQPESLECKARFDLLNDKILLITVRGLQYLLFRNYATHQIVRRVNLSGFPLTLAVNGTKIAIGLCDKRIIVYEDGKIQEYKGISDSVGALVFTAKSLVSCSGTELSLWSV</sequence>
<feature type="repeat" description="WD" evidence="3">
    <location>
        <begin position="325"/>
        <end position="354"/>
    </location>
</feature>
<dbReference type="Proteomes" id="UP001162131">
    <property type="component" value="Unassembled WGS sequence"/>
</dbReference>
<dbReference type="PANTHER" id="PTHR13720">
    <property type="entry name" value="WD-40 REPEAT PROTEIN"/>
    <property type="match status" value="1"/>
</dbReference>
<comment type="caution">
    <text evidence="7">The sequence shown here is derived from an EMBL/GenBank/DDBJ whole genome shotgun (WGS) entry which is preliminary data.</text>
</comment>
<dbReference type="InterPro" id="IPR001680">
    <property type="entry name" value="WD40_rpt"/>
</dbReference>
<dbReference type="Pfam" id="PF00400">
    <property type="entry name" value="WD40"/>
    <property type="match status" value="2"/>
</dbReference>
<dbReference type="InterPro" id="IPR055441">
    <property type="entry name" value="Beta-prop_WDR90_POC16_2nd"/>
</dbReference>
<feature type="repeat" description="WD" evidence="3">
    <location>
        <begin position="404"/>
        <end position="445"/>
    </location>
</feature>
<dbReference type="PROSITE" id="PS50082">
    <property type="entry name" value="WD_REPEATS_2"/>
    <property type="match status" value="4"/>
</dbReference>
<protein>
    <submittedName>
        <fullName evidence="7">Uncharacterized protein</fullName>
    </submittedName>
</protein>
<dbReference type="SMART" id="SM00320">
    <property type="entry name" value="WD40"/>
    <property type="match status" value="16"/>
</dbReference>
<evidence type="ECO:0000259" key="6">
    <source>
        <dbReference type="Pfam" id="PF23393"/>
    </source>
</evidence>
<dbReference type="CDD" id="cd00200">
    <property type="entry name" value="WD40"/>
    <property type="match status" value="1"/>
</dbReference>
<evidence type="ECO:0000256" key="3">
    <source>
        <dbReference type="PROSITE-ProRule" id="PRU00221"/>
    </source>
</evidence>
<evidence type="ECO:0000313" key="7">
    <source>
        <dbReference type="EMBL" id="CAG9309951.1"/>
    </source>
</evidence>
<dbReference type="InterPro" id="IPR050630">
    <property type="entry name" value="WD_repeat_EMAP"/>
</dbReference>
<evidence type="ECO:0000259" key="5">
    <source>
        <dbReference type="Pfam" id="PF23342"/>
    </source>
</evidence>
<dbReference type="Gene3D" id="2.130.10.10">
    <property type="entry name" value="YVTN repeat-like/Quinoprotein amine dehydrogenase"/>
    <property type="match status" value="5"/>
</dbReference>
<feature type="repeat" description="WD" evidence="3">
    <location>
        <begin position="1070"/>
        <end position="1099"/>
    </location>
</feature>
<dbReference type="InterPro" id="IPR015943">
    <property type="entry name" value="WD40/YVTN_repeat-like_dom_sf"/>
</dbReference>
<dbReference type="InterPro" id="IPR036322">
    <property type="entry name" value="WD40_repeat_dom_sf"/>
</dbReference>
<name>A0AAU9I943_9CILI</name>
<evidence type="ECO:0000313" key="8">
    <source>
        <dbReference type="Proteomes" id="UP001162131"/>
    </source>
</evidence>
<evidence type="ECO:0000256" key="2">
    <source>
        <dbReference type="ARBA" id="ARBA00022737"/>
    </source>
</evidence>
<reference evidence="7" key="1">
    <citation type="submission" date="2021-09" db="EMBL/GenBank/DDBJ databases">
        <authorList>
            <consortium name="AG Swart"/>
            <person name="Singh M."/>
            <person name="Singh A."/>
            <person name="Seah K."/>
            <person name="Emmerich C."/>
        </authorList>
    </citation>
    <scope>NUCLEOTIDE SEQUENCE</scope>
    <source>
        <strain evidence="7">ATCC30299</strain>
    </source>
</reference>
<keyword evidence="2" id="KW-0677">Repeat</keyword>
<keyword evidence="1 3" id="KW-0853">WD repeat</keyword>
<organism evidence="7 8">
    <name type="scientific">Blepharisma stoltei</name>
    <dbReference type="NCBI Taxonomy" id="1481888"/>
    <lineage>
        <taxon>Eukaryota</taxon>
        <taxon>Sar</taxon>
        <taxon>Alveolata</taxon>
        <taxon>Ciliophora</taxon>
        <taxon>Postciliodesmatophora</taxon>
        <taxon>Heterotrichea</taxon>
        <taxon>Heterotrichida</taxon>
        <taxon>Blepharismidae</taxon>
        <taxon>Blepharisma</taxon>
    </lineage>
</organism>
<feature type="domain" description="WDR90 4th beta-propeller" evidence="5">
    <location>
        <begin position="1085"/>
        <end position="1377"/>
    </location>
</feature>
<feature type="repeat" description="WD" evidence="3">
    <location>
        <begin position="660"/>
        <end position="701"/>
    </location>
</feature>
<dbReference type="PANTHER" id="PTHR13720:SF24">
    <property type="entry name" value="WD REPEAT-CONTAINING PROTEIN 90"/>
    <property type="match status" value="1"/>
</dbReference>
<dbReference type="PROSITE" id="PS50294">
    <property type="entry name" value="WD_REPEATS_REGION"/>
    <property type="match status" value="1"/>
</dbReference>
<feature type="domain" description="WDR90/POC16 second beta-propeller" evidence="6">
    <location>
        <begin position="415"/>
        <end position="692"/>
    </location>
</feature>
<accession>A0AAU9I943</accession>
<dbReference type="InterPro" id="IPR055440">
    <property type="entry name" value="Beta-prop_WDR90_4th"/>
</dbReference>
<dbReference type="SUPFAM" id="SSF50978">
    <property type="entry name" value="WD40 repeat-like"/>
    <property type="match status" value="3"/>
</dbReference>
<feature type="coiled-coil region" evidence="4">
    <location>
        <begin position="714"/>
        <end position="748"/>
    </location>
</feature>
<dbReference type="SUPFAM" id="SSF82171">
    <property type="entry name" value="DPP6 N-terminal domain-like"/>
    <property type="match status" value="1"/>
</dbReference>
<keyword evidence="8" id="KW-1185">Reference proteome</keyword>
<gene>
    <name evidence="7" type="ORF">BSTOLATCC_MIC165</name>
</gene>
<feature type="coiled-coil region" evidence="4">
    <location>
        <begin position="4"/>
        <end position="41"/>
    </location>
</feature>
<keyword evidence="4" id="KW-0175">Coiled coil</keyword>
<evidence type="ECO:0000256" key="1">
    <source>
        <dbReference type="ARBA" id="ARBA00022574"/>
    </source>
</evidence>
<proteinExistence type="predicted"/>
<evidence type="ECO:0000256" key="4">
    <source>
        <dbReference type="SAM" id="Coils"/>
    </source>
</evidence>
<dbReference type="Pfam" id="PF23342">
    <property type="entry name" value="WDR90_beta-prop_4th"/>
    <property type="match status" value="1"/>
</dbReference>
<dbReference type="EMBL" id="CAJZBQ010000001">
    <property type="protein sequence ID" value="CAG9309951.1"/>
    <property type="molecule type" value="Genomic_DNA"/>
</dbReference>